<feature type="region of interest" description="Disordered" evidence="1">
    <location>
        <begin position="57"/>
        <end position="94"/>
    </location>
</feature>
<evidence type="ECO:0000256" key="1">
    <source>
        <dbReference type="SAM" id="MobiDB-lite"/>
    </source>
</evidence>
<name>A0A918JB88_9ACTN</name>
<accession>A0A918JB88</accession>
<dbReference type="EMBL" id="BMUE01000007">
    <property type="protein sequence ID" value="GGW56753.1"/>
    <property type="molecule type" value="Genomic_DNA"/>
</dbReference>
<dbReference type="Proteomes" id="UP000620224">
    <property type="component" value="Unassembled WGS sequence"/>
</dbReference>
<comment type="caution">
    <text evidence="2">The sequence shown here is derived from an EMBL/GenBank/DDBJ whole genome shotgun (WGS) entry which is preliminary data.</text>
</comment>
<reference evidence="2" key="2">
    <citation type="submission" date="2020-09" db="EMBL/GenBank/DDBJ databases">
        <authorList>
            <person name="Sun Q."/>
            <person name="Ohkuma M."/>
        </authorList>
    </citation>
    <scope>NUCLEOTIDE SEQUENCE</scope>
    <source>
        <strain evidence="2">JCM 4490</strain>
    </source>
</reference>
<sequence>MRNELFGAAVAAAYLTASGLTVTVEAKEAVALASRVRDGLGVRDLAVEIQRDWIASPPQNGRPVGKLPRRHRSTAADAVLPQRQTPARERSRSAHTALRIAGAAYIDSGHCSSGE</sequence>
<dbReference type="AlphaFoldDB" id="A0A918JB88"/>
<dbReference type="RefSeq" id="WP_190016460.1">
    <property type="nucleotide sequence ID" value="NZ_BMUE01000007.1"/>
</dbReference>
<gene>
    <name evidence="2" type="ORF">GCM10010503_37460</name>
</gene>
<protein>
    <submittedName>
        <fullName evidence="2">Uncharacterized protein</fullName>
    </submittedName>
</protein>
<organism evidence="2 3">
    <name type="scientific">Streptomyces lucensis JCM 4490</name>
    <dbReference type="NCBI Taxonomy" id="1306176"/>
    <lineage>
        <taxon>Bacteria</taxon>
        <taxon>Bacillati</taxon>
        <taxon>Actinomycetota</taxon>
        <taxon>Actinomycetes</taxon>
        <taxon>Kitasatosporales</taxon>
        <taxon>Streptomycetaceae</taxon>
        <taxon>Streptomyces</taxon>
    </lineage>
</organism>
<proteinExistence type="predicted"/>
<evidence type="ECO:0000313" key="2">
    <source>
        <dbReference type="EMBL" id="GGW56753.1"/>
    </source>
</evidence>
<evidence type="ECO:0000313" key="3">
    <source>
        <dbReference type="Proteomes" id="UP000620224"/>
    </source>
</evidence>
<keyword evidence="3" id="KW-1185">Reference proteome</keyword>
<reference evidence="2" key="1">
    <citation type="journal article" date="2014" name="Int. J. Syst. Evol. Microbiol.">
        <title>Complete genome sequence of Corynebacterium casei LMG S-19264T (=DSM 44701T), isolated from a smear-ripened cheese.</title>
        <authorList>
            <consortium name="US DOE Joint Genome Institute (JGI-PGF)"/>
            <person name="Walter F."/>
            <person name="Albersmeier A."/>
            <person name="Kalinowski J."/>
            <person name="Ruckert C."/>
        </authorList>
    </citation>
    <scope>NUCLEOTIDE SEQUENCE</scope>
    <source>
        <strain evidence="2">JCM 4490</strain>
    </source>
</reference>